<proteinExistence type="predicted"/>
<dbReference type="Gene3D" id="3.10.50.30">
    <property type="entry name" value="Transcription elongation factor, GreA/GreB, C-terminal domain"/>
    <property type="match status" value="1"/>
</dbReference>
<accession>A0A1V3NCB3</accession>
<organism evidence="2 3">
    <name type="scientific">Thioalkalivibrio denitrificans</name>
    <dbReference type="NCBI Taxonomy" id="108003"/>
    <lineage>
        <taxon>Bacteria</taxon>
        <taxon>Pseudomonadati</taxon>
        <taxon>Pseudomonadota</taxon>
        <taxon>Gammaproteobacteria</taxon>
        <taxon>Chromatiales</taxon>
        <taxon>Ectothiorhodospiraceae</taxon>
        <taxon>Thioalkalivibrio</taxon>
    </lineage>
</organism>
<dbReference type="SUPFAM" id="SSF54534">
    <property type="entry name" value="FKBP-like"/>
    <property type="match status" value="1"/>
</dbReference>
<dbReference type="Pfam" id="PF01272">
    <property type="entry name" value="GreA_GreB"/>
    <property type="match status" value="1"/>
</dbReference>
<gene>
    <name evidence="2" type="ORF">B1C78_14620</name>
</gene>
<comment type="caution">
    <text evidence="2">The sequence shown here is derived from an EMBL/GenBank/DDBJ whole genome shotgun (WGS) entry which is preliminary data.</text>
</comment>
<dbReference type="AlphaFoldDB" id="A0A1V3NCB3"/>
<evidence type="ECO:0000313" key="3">
    <source>
        <dbReference type="Proteomes" id="UP000189462"/>
    </source>
</evidence>
<dbReference type="GO" id="GO:0032784">
    <property type="term" value="P:regulation of DNA-templated transcription elongation"/>
    <property type="evidence" value="ECO:0007669"/>
    <property type="project" value="InterPro"/>
</dbReference>
<evidence type="ECO:0000259" key="1">
    <source>
        <dbReference type="Pfam" id="PF01272"/>
    </source>
</evidence>
<evidence type="ECO:0000313" key="2">
    <source>
        <dbReference type="EMBL" id="OOG22685.1"/>
    </source>
</evidence>
<feature type="domain" description="Transcription elongation factor GreA/GreB C-terminal" evidence="1">
    <location>
        <begin position="37"/>
        <end position="108"/>
    </location>
</feature>
<sequence>MHTHLGLSLGPQELASILAKLENLDETDAAPANQYPERVRIGSRVRLLDLQDNSEAEIELVLPVDSAPPRGRISIFSPLGASILGLEPAEYAEVRFLGRPLRYLVLEVLPPEARRHRHAPAVQSVAP</sequence>
<reference evidence="2 3" key="1">
    <citation type="submission" date="2017-02" db="EMBL/GenBank/DDBJ databases">
        <title>Genomic diversity within the haloalkaliphilic genus Thioalkalivibrio.</title>
        <authorList>
            <person name="Ahn A.-C."/>
            <person name="Meier-Kolthoff J."/>
            <person name="Overmars L."/>
            <person name="Richter M."/>
            <person name="Woyke T."/>
            <person name="Sorokin D.Y."/>
            <person name="Muyzer G."/>
        </authorList>
    </citation>
    <scope>NUCLEOTIDE SEQUENCE [LARGE SCALE GENOMIC DNA]</scope>
    <source>
        <strain evidence="2 3">ALJD</strain>
    </source>
</reference>
<keyword evidence="3" id="KW-1185">Reference proteome</keyword>
<dbReference type="GO" id="GO:0003677">
    <property type="term" value="F:DNA binding"/>
    <property type="evidence" value="ECO:0007669"/>
    <property type="project" value="InterPro"/>
</dbReference>
<protein>
    <recommendedName>
        <fullName evidence="1">Transcription elongation factor GreA/GreB C-terminal domain-containing protein</fullName>
    </recommendedName>
</protein>
<dbReference type="STRING" id="108003.B1C78_14620"/>
<dbReference type="InterPro" id="IPR036953">
    <property type="entry name" value="GreA/GreB_C_sf"/>
</dbReference>
<dbReference type="Proteomes" id="UP000189462">
    <property type="component" value="Unassembled WGS sequence"/>
</dbReference>
<dbReference type="EMBL" id="MVBK01000099">
    <property type="protein sequence ID" value="OOG22685.1"/>
    <property type="molecule type" value="Genomic_DNA"/>
</dbReference>
<dbReference type="InterPro" id="IPR001437">
    <property type="entry name" value="Tscrpt_elong_fac_GreA/B_C"/>
</dbReference>
<name>A0A1V3NCB3_9GAMM</name>